<evidence type="ECO:0000259" key="2">
    <source>
        <dbReference type="PROSITE" id="PS00028"/>
    </source>
</evidence>
<accession>A0AAY4CTZ7</accession>
<feature type="compositionally biased region" description="Basic and acidic residues" evidence="1">
    <location>
        <begin position="242"/>
        <end position="258"/>
    </location>
</feature>
<reference evidence="3" key="2">
    <citation type="submission" date="2025-08" db="UniProtKB">
        <authorList>
            <consortium name="Ensembl"/>
        </authorList>
    </citation>
    <scope>IDENTIFICATION</scope>
</reference>
<evidence type="ECO:0000313" key="4">
    <source>
        <dbReference type="Proteomes" id="UP000694580"/>
    </source>
</evidence>
<organism evidence="3 4">
    <name type="scientific">Denticeps clupeoides</name>
    <name type="common">denticle herring</name>
    <dbReference type="NCBI Taxonomy" id="299321"/>
    <lineage>
        <taxon>Eukaryota</taxon>
        <taxon>Metazoa</taxon>
        <taxon>Chordata</taxon>
        <taxon>Craniata</taxon>
        <taxon>Vertebrata</taxon>
        <taxon>Euteleostomi</taxon>
        <taxon>Actinopterygii</taxon>
        <taxon>Neopterygii</taxon>
        <taxon>Teleostei</taxon>
        <taxon>Clupei</taxon>
        <taxon>Clupeiformes</taxon>
        <taxon>Denticipitoidei</taxon>
        <taxon>Denticipitidae</taxon>
        <taxon>Denticeps</taxon>
    </lineage>
</organism>
<name>A0AAY4CTZ7_9TELE</name>
<dbReference type="Proteomes" id="UP000694580">
    <property type="component" value="Chromosome 20"/>
</dbReference>
<feature type="compositionally biased region" description="Basic and acidic residues" evidence="1">
    <location>
        <begin position="288"/>
        <end position="308"/>
    </location>
</feature>
<feature type="compositionally biased region" description="Basic and acidic residues" evidence="1">
    <location>
        <begin position="692"/>
        <end position="703"/>
    </location>
</feature>
<feature type="compositionally biased region" description="Basic and acidic residues" evidence="1">
    <location>
        <begin position="380"/>
        <end position="398"/>
    </location>
</feature>
<feature type="region of interest" description="Disordered" evidence="1">
    <location>
        <begin position="605"/>
        <end position="764"/>
    </location>
</feature>
<reference evidence="3 4" key="1">
    <citation type="submission" date="2020-06" db="EMBL/GenBank/DDBJ databases">
        <authorList>
            <consortium name="Wellcome Sanger Institute Data Sharing"/>
        </authorList>
    </citation>
    <scope>NUCLEOTIDE SEQUENCE [LARGE SCALE GENOMIC DNA]</scope>
</reference>
<proteinExistence type="predicted"/>
<keyword evidence="4" id="KW-1185">Reference proteome</keyword>
<evidence type="ECO:0000256" key="1">
    <source>
        <dbReference type="SAM" id="MobiDB-lite"/>
    </source>
</evidence>
<feature type="compositionally biased region" description="Basic and acidic residues" evidence="1">
    <location>
        <begin position="734"/>
        <end position="763"/>
    </location>
</feature>
<dbReference type="InterPro" id="IPR013087">
    <property type="entry name" value="Znf_C2H2_type"/>
</dbReference>
<feature type="compositionally biased region" description="Basic and acidic residues" evidence="1">
    <location>
        <begin position="455"/>
        <end position="477"/>
    </location>
</feature>
<evidence type="ECO:0000313" key="3">
    <source>
        <dbReference type="Ensembl" id="ENSDCDP00010036717.1"/>
    </source>
</evidence>
<feature type="compositionally biased region" description="Basic and acidic residues" evidence="1">
    <location>
        <begin position="645"/>
        <end position="682"/>
    </location>
</feature>
<reference evidence="3" key="3">
    <citation type="submission" date="2025-09" db="UniProtKB">
        <authorList>
            <consortium name="Ensembl"/>
        </authorList>
    </citation>
    <scope>IDENTIFICATION</scope>
</reference>
<protein>
    <recommendedName>
        <fullName evidence="2">C2H2-type domain-containing protein</fullName>
    </recommendedName>
</protein>
<feature type="compositionally biased region" description="Polar residues" evidence="1">
    <location>
        <begin position="609"/>
        <end position="624"/>
    </location>
</feature>
<feature type="region of interest" description="Disordered" evidence="1">
    <location>
        <begin position="162"/>
        <end position="504"/>
    </location>
</feature>
<feature type="domain" description="C2H2-type" evidence="2">
    <location>
        <begin position="18"/>
        <end position="40"/>
    </location>
</feature>
<dbReference type="PROSITE" id="PS00028">
    <property type="entry name" value="ZINC_FINGER_C2H2_1"/>
    <property type="match status" value="1"/>
</dbReference>
<dbReference type="GeneTree" id="ENSGT00940000170761"/>
<dbReference type="AlphaFoldDB" id="A0AAY4CTZ7"/>
<gene>
    <name evidence="3" type="primary">LARP1B</name>
</gene>
<sequence>MAELLTEYDDEAEDFIKCELCNKNIRGDTQYRIHLTTLQHVRRENTMVTLGRASRTSELPDWKNFLEYLDYLNLNEPIIGLDYVEEIEPLNSGEGNIQLQYKCKLCNLETNMPAMACHVVGRKHRQKFLELKRPDLVTWNKYNINQQGKIVRAKAEVVERQQGRGLPLELPKPESGFKKAPLLGRAQSRALKRPVTRTSLADKDNPWEPLNKQGRVQKASYPGQHYVHDRDSHNFDSYQGRDYQESDRHRQSLDKDSLGRGFSDIDPLGQSRDYFKYRPREQGPSYLEGDRFGSKGRYLEEDPQRPVHDYLNNEPLRQHQSFSDDDPQEQGHDYSVDDDPMGYDHGSQDDRSMGHGFSDITSEDYQVREPHRRGYSSDGNSRRRDYSEEASYRRKSLEEPGPWYPTEKSGGYATGHDPEPQYDKEADRHYDDDGWRKYSPFENEEEQSVSNFGPRLEREWGKARDPPLRSLMDEPVRRPGPSRLQGIGEELEPKKRKRKSRFTDATETEKMFLQKMQVHQFVSERIERKHNQVLKALISQKSNFQIEPMKAETSFQREVTYPVPSNVLDTLQDITIENMEEANYLKQKLCDLLKDFQANKAERRGLGHYNQTPSPQASAESAQLRNYPDHPDRYTHRATGMLSSDRYDSRSRSSQERFNAEPRQRKWDSRRSPSRSPERYQECRWASDQQNEEPRQSYRDDYIHGSSVTRSPRCEDSRWYSESSQGSHDYAYQPHERRNTRDRCASPPPRWEEEGRRSSHSLDKIASTLLQLVSRKDDRSWP</sequence>
<feature type="compositionally biased region" description="Basic and acidic residues" evidence="1">
    <location>
        <begin position="416"/>
        <end position="436"/>
    </location>
</feature>
<dbReference type="Ensembl" id="ENSDCDT00010046187.1">
    <property type="protein sequence ID" value="ENSDCDP00010036717.1"/>
    <property type="gene ID" value="ENSDCDG00010024016.1"/>
</dbReference>